<accession>A0A3N4JC94</accession>
<name>A0A3N4JC94_9PEZI</name>
<evidence type="ECO:0000256" key="1">
    <source>
        <dbReference type="SAM" id="MobiDB-lite"/>
    </source>
</evidence>
<organism evidence="2 3">
    <name type="scientific">Choiromyces venosus 120613-1</name>
    <dbReference type="NCBI Taxonomy" id="1336337"/>
    <lineage>
        <taxon>Eukaryota</taxon>
        <taxon>Fungi</taxon>
        <taxon>Dikarya</taxon>
        <taxon>Ascomycota</taxon>
        <taxon>Pezizomycotina</taxon>
        <taxon>Pezizomycetes</taxon>
        <taxon>Pezizales</taxon>
        <taxon>Tuberaceae</taxon>
        <taxon>Choiromyces</taxon>
    </lineage>
</organism>
<dbReference type="OrthoDB" id="5419923at2759"/>
<dbReference type="AlphaFoldDB" id="A0A3N4JC94"/>
<dbReference type="EMBL" id="ML120443">
    <property type="protein sequence ID" value="RPA94050.1"/>
    <property type="molecule type" value="Genomic_DNA"/>
</dbReference>
<protein>
    <submittedName>
        <fullName evidence="2">Uncharacterized protein</fullName>
    </submittedName>
</protein>
<evidence type="ECO:0000313" key="3">
    <source>
        <dbReference type="Proteomes" id="UP000276215"/>
    </source>
</evidence>
<sequence>MVNVRISASKEAQAERKGSSFFFSQAQSFPLEPHQVQKLERASRPGEPKKIGERSVAPLTLAPPRKSQRSEKRRGGISSLRQSSRWPVNPEGAKRVTIGLNKGGHGGVEHVKNLARGGSRDNGGTVWNGTTGLSLVKPTVGQTHSYPVCAVSNPAVSPILAQRVVVLTLSEVAPGTWSGWGLPFEGLTSRRGVDAPVGTMGCHRAGTVSYKRTSPFKCEERIREQLRGTRRVSPPRTNISPAALVKEVSWESQDVNLFRASGPADSCSLLNSSRVRHMIGLLVWVEMIDRAFLF</sequence>
<gene>
    <name evidence="2" type="ORF">L873DRAFT_1479649</name>
</gene>
<dbReference type="Proteomes" id="UP000276215">
    <property type="component" value="Unassembled WGS sequence"/>
</dbReference>
<proteinExistence type="predicted"/>
<reference evidence="2 3" key="1">
    <citation type="journal article" date="2018" name="Nat. Ecol. Evol.">
        <title>Pezizomycetes genomes reveal the molecular basis of ectomycorrhizal truffle lifestyle.</title>
        <authorList>
            <person name="Murat C."/>
            <person name="Payen T."/>
            <person name="Noel B."/>
            <person name="Kuo A."/>
            <person name="Morin E."/>
            <person name="Chen J."/>
            <person name="Kohler A."/>
            <person name="Krizsan K."/>
            <person name="Balestrini R."/>
            <person name="Da Silva C."/>
            <person name="Montanini B."/>
            <person name="Hainaut M."/>
            <person name="Levati E."/>
            <person name="Barry K.W."/>
            <person name="Belfiori B."/>
            <person name="Cichocki N."/>
            <person name="Clum A."/>
            <person name="Dockter R.B."/>
            <person name="Fauchery L."/>
            <person name="Guy J."/>
            <person name="Iotti M."/>
            <person name="Le Tacon F."/>
            <person name="Lindquist E.A."/>
            <person name="Lipzen A."/>
            <person name="Malagnac F."/>
            <person name="Mello A."/>
            <person name="Molinier V."/>
            <person name="Miyauchi S."/>
            <person name="Poulain J."/>
            <person name="Riccioni C."/>
            <person name="Rubini A."/>
            <person name="Sitrit Y."/>
            <person name="Splivallo R."/>
            <person name="Traeger S."/>
            <person name="Wang M."/>
            <person name="Zifcakova L."/>
            <person name="Wipf D."/>
            <person name="Zambonelli A."/>
            <person name="Paolocci F."/>
            <person name="Nowrousian M."/>
            <person name="Ottonello S."/>
            <person name="Baldrian P."/>
            <person name="Spatafora J.W."/>
            <person name="Henrissat B."/>
            <person name="Nagy L.G."/>
            <person name="Aury J.M."/>
            <person name="Wincker P."/>
            <person name="Grigoriev I.V."/>
            <person name="Bonfante P."/>
            <person name="Martin F.M."/>
        </authorList>
    </citation>
    <scope>NUCLEOTIDE SEQUENCE [LARGE SCALE GENOMIC DNA]</scope>
    <source>
        <strain evidence="2 3">120613-1</strain>
    </source>
</reference>
<feature type="compositionally biased region" description="Basic and acidic residues" evidence="1">
    <location>
        <begin position="35"/>
        <end position="53"/>
    </location>
</feature>
<evidence type="ECO:0000313" key="2">
    <source>
        <dbReference type="EMBL" id="RPA94050.1"/>
    </source>
</evidence>
<feature type="region of interest" description="Disordered" evidence="1">
    <location>
        <begin position="32"/>
        <end position="92"/>
    </location>
</feature>
<keyword evidence="3" id="KW-1185">Reference proteome</keyword>